<evidence type="ECO:0000256" key="4">
    <source>
        <dbReference type="ARBA" id="ARBA00022989"/>
    </source>
</evidence>
<dbReference type="PIRSF" id="PIRSF006060">
    <property type="entry name" value="AA_transporter"/>
    <property type="match status" value="1"/>
</dbReference>
<keyword evidence="3 6" id="KW-0812">Transmembrane</keyword>
<sequence length="468" mass="50738">MIKVKEKKLNLFLLITLIVGTIIGGGIFNSPTDLILKANPLASLIAWLIGGLGILMLVLVFYKLSIIKPEMNGGIYTYAKEGFGNYVGFNSFWGYWMGAVFGNIAFISLFFKTLNSMLGTHQLSPLWCFIGGSIILWGYTVIVWFGVHEASILNAAITILKILPLLLVVIVGIFAFQPHVFSVPDWSTVLAVNHHQASLSEQISSAMSTIVWCFVGIEAAVSMSRRAKQAKDVGKATVISFVIVLILYISISILPMGILPAKELSQASVPLAATLNHTALGAVGSLIIKGGLLISLLGALLSWFMIGPEIAYVTSYDKDMPRAFKLVNKHNVPGFALIVYTLIMQICLLVLLLPQLQTAYTVAYTLAATMTLVAYLLSALYGLKLAFNERLGLGFKIVASLASVYAVYMLIASGLEYVFASAIIFALGIPLFVRAPSKMTKKEKWLAVIIALAGFVALLLIIDGKISF</sequence>
<reference evidence="7 8" key="1">
    <citation type="submission" date="2020-07" db="EMBL/GenBank/DDBJ databases">
        <title>Description of Limosilactobacillus balticus sp. nov., Limosilactobacillus agrestis sp. nov., Limosilactobacillus albertensis sp. nov., Limosilactobacillus rudii sp. nov., Limosilactobacillus fastidiosus sp. nov., five novel Limosilactobacillus species isolated from the vertebrate gastrointestinal tract, and proposal of 6 subspecies of Limosilactobacillus reuteri adapted to the gastrointestinal tract of specific vertebrate hosts.</title>
        <authorList>
            <person name="Li F."/>
            <person name="Cheng C."/>
            <person name="Zheng J."/>
            <person name="Quevedo R.M."/>
            <person name="Li J."/>
            <person name="Roos S."/>
            <person name="Gaenzle M.G."/>
            <person name="Walter J."/>
        </authorList>
    </citation>
    <scope>NUCLEOTIDE SEQUENCE [LARGE SCALE GENOMIC DNA]</scope>
    <source>
        <strain evidence="7 8">STM2_1</strain>
    </source>
</reference>
<protein>
    <submittedName>
        <fullName evidence="7">Amino acid permease</fullName>
    </submittedName>
</protein>
<evidence type="ECO:0000313" key="8">
    <source>
        <dbReference type="Proteomes" id="UP000517106"/>
    </source>
</evidence>
<feature type="transmembrane region" description="Helical" evidence="6">
    <location>
        <begin position="203"/>
        <end position="224"/>
    </location>
</feature>
<name>A0A7W3ULZ4_9LACO</name>
<feature type="transmembrane region" description="Helical" evidence="6">
    <location>
        <begin position="279"/>
        <end position="306"/>
    </location>
</feature>
<gene>
    <name evidence="7" type="ORF">H5S09_08790</name>
</gene>
<dbReference type="GO" id="GO:0005886">
    <property type="term" value="C:plasma membrane"/>
    <property type="evidence" value="ECO:0007669"/>
    <property type="project" value="UniProtKB-SubCell"/>
</dbReference>
<dbReference type="PANTHER" id="PTHR42770:SF4">
    <property type="entry name" value="ARGININE_ORNITHINE ANTIPORTER-RELATED"/>
    <property type="match status" value="1"/>
</dbReference>
<feature type="transmembrane region" description="Helical" evidence="6">
    <location>
        <begin position="40"/>
        <end position="62"/>
    </location>
</feature>
<dbReference type="PANTHER" id="PTHR42770">
    <property type="entry name" value="AMINO ACID TRANSPORTER-RELATED"/>
    <property type="match status" value="1"/>
</dbReference>
<feature type="transmembrane region" description="Helical" evidence="6">
    <location>
        <begin position="152"/>
        <end position="176"/>
    </location>
</feature>
<dbReference type="Gene3D" id="1.20.1740.10">
    <property type="entry name" value="Amino acid/polyamine transporter I"/>
    <property type="match status" value="1"/>
</dbReference>
<organism evidence="7 8">
    <name type="scientific">Limosilactobacillus rudii</name>
    <dbReference type="NCBI Taxonomy" id="2759755"/>
    <lineage>
        <taxon>Bacteria</taxon>
        <taxon>Bacillati</taxon>
        <taxon>Bacillota</taxon>
        <taxon>Bacilli</taxon>
        <taxon>Lactobacillales</taxon>
        <taxon>Lactobacillaceae</taxon>
        <taxon>Limosilactobacillus</taxon>
    </lineage>
</organism>
<keyword evidence="4 6" id="KW-1133">Transmembrane helix</keyword>
<dbReference type="AlphaFoldDB" id="A0A7W3ULZ4"/>
<evidence type="ECO:0000256" key="1">
    <source>
        <dbReference type="ARBA" id="ARBA00004651"/>
    </source>
</evidence>
<keyword evidence="8" id="KW-1185">Reference proteome</keyword>
<evidence type="ECO:0000256" key="3">
    <source>
        <dbReference type="ARBA" id="ARBA00022692"/>
    </source>
</evidence>
<dbReference type="Proteomes" id="UP000517106">
    <property type="component" value="Unassembled WGS sequence"/>
</dbReference>
<dbReference type="EMBL" id="JACIVA010000053">
    <property type="protein sequence ID" value="MBB1098032.1"/>
    <property type="molecule type" value="Genomic_DNA"/>
</dbReference>
<accession>A0A7W3ULZ4</accession>
<feature type="transmembrane region" description="Helical" evidence="6">
    <location>
        <begin position="9"/>
        <end position="28"/>
    </location>
</feature>
<feature type="transmembrane region" description="Helical" evidence="6">
    <location>
        <begin position="393"/>
        <end position="411"/>
    </location>
</feature>
<feature type="transmembrane region" description="Helical" evidence="6">
    <location>
        <begin position="359"/>
        <end position="381"/>
    </location>
</feature>
<evidence type="ECO:0000313" key="7">
    <source>
        <dbReference type="EMBL" id="MBB1098032.1"/>
    </source>
</evidence>
<dbReference type="GO" id="GO:0022857">
    <property type="term" value="F:transmembrane transporter activity"/>
    <property type="evidence" value="ECO:0007669"/>
    <property type="project" value="InterPro"/>
</dbReference>
<evidence type="ECO:0000256" key="2">
    <source>
        <dbReference type="ARBA" id="ARBA00022475"/>
    </source>
</evidence>
<keyword evidence="2" id="KW-1003">Cell membrane</keyword>
<feature type="transmembrane region" description="Helical" evidence="6">
    <location>
        <begin position="92"/>
        <end position="111"/>
    </location>
</feature>
<dbReference type="Pfam" id="PF13520">
    <property type="entry name" value="AA_permease_2"/>
    <property type="match status" value="1"/>
</dbReference>
<feature type="transmembrane region" description="Helical" evidence="6">
    <location>
        <begin position="236"/>
        <end position="259"/>
    </location>
</feature>
<evidence type="ECO:0000256" key="5">
    <source>
        <dbReference type="ARBA" id="ARBA00023136"/>
    </source>
</evidence>
<dbReference type="RefSeq" id="WP_182596736.1">
    <property type="nucleotide sequence ID" value="NZ_JACIVA010000053.1"/>
</dbReference>
<evidence type="ECO:0000256" key="6">
    <source>
        <dbReference type="SAM" id="Phobius"/>
    </source>
</evidence>
<feature type="transmembrane region" description="Helical" evidence="6">
    <location>
        <begin position="123"/>
        <end position="145"/>
    </location>
</feature>
<comment type="subcellular location">
    <subcellularLocation>
        <location evidence="1">Cell membrane</location>
        <topology evidence="1">Multi-pass membrane protein</topology>
    </subcellularLocation>
</comment>
<feature type="transmembrane region" description="Helical" evidence="6">
    <location>
        <begin position="445"/>
        <end position="462"/>
    </location>
</feature>
<feature type="transmembrane region" description="Helical" evidence="6">
    <location>
        <begin position="417"/>
        <end position="433"/>
    </location>
</feature>
<dbReference type="InterPro" id="IPR002293">
    <property type="entry name" value="AA/rel_permease1"/>
</dbReference>
<proteinExistence type="predicted"/>
<comment type="caution">
    <text evidence="7">The sequence shown here is derived from an EMBL/GenBank/DDBJ whole genome shotgun (WGS) entry which is preliminary data.</text>
</comment>
<keyword evidence="5 6" id="KW-0472">Membrane</keyword>
<feature type="transmembrane region" description="Helical" evidence="6">
    <location>
        <begin position="332"/>
        <end position="353"/>
    </location>
</feature>
<dbReference type="InterPro" id="IPR050367">
    <property type="entry name" value="APC_superfamily"/>
</dbReference>